<reference evidence="1" key="1">
    <citation type="submission" date="2014-09" db="EMBL/GenBank/DDBJ databases">
        <authorList>
            <person name="Magalhaes I.L.F."/>
            <person name="Oliveira U."/>
            <person name="Santos F.R."/>
            <person name="Vidigal T.H.D.A."/>
            <person name="Brescovit A.D."/>
            <person name="Santos A.J."/>
        </authorList>
    </citation>
    <scope>NUCLEOTIDE SEQUENCE</scope>
    <source>
        <tissue evidence="1">Shoot tissue taken approximately 20 cm above the soil surface</tissue>
    </source>
</reference>
<protein>
    <submittedName>
        <fullName evidence="1">Uncharacterized protein</fullName>
    </submittedName>
</protein>
<organism evidence="1">
    <name type="scientific">Arundo donax</name>
    <name type="common">Giant reed</name>
    <name type="synonym">Donax arundinaceus</name>
    <dbReference type="NCBI Taxonomy" id="35708"/>
    <lineage>
        <taxon>Eukaryota</taxon>
        <taxon>Viridiplantae</taxon>
        <taxon>Streptophyta</taxon>
        <taxon>Embryophyta</taxon>
        <taxon>Tracheophyta</taxon>
        <taxon>Spermatophyta</taxon>
        <taxon>Magnoliopsida</taxon>
        <taxon>Liliopsida</taxon>
        <taxon>Poales</taxon>
        <taxon>Poaceae</taxon>
        <taxon>PACMAD clade</taxon>
        <taxon>Arundinoideae</taxon>
        <taxon>Arundineae</taxon>
        <taxon>Arundo</taxon>
    </lineage>
</organism>
<accession>A0A0A8Y5E5</accession>
<dbReference type="EMBL" id="GBRH01276689">
    <property type="protein sequence ID" value="JAD21206.1"/>
    <property type="molecule type" value="Transcribed_RNA"/>
</dbReference>
<evidence type="ECO:0000313" key="1">
    <source>
        <dbReference type="EMBL" id="JAD21206.1"/>
    </source>
</evidence>
<sequence length="37" mass="4229">MDTSQWLTQKSGESSYSTKGRKWMLTLLEGGEKVFMS</sequence>
<reference evidence="1" key="2">
    <citation type="journal article" date="2015" name="Data Brief">
        <title>Shoot transcriptome of the giant reed, Arundo donax.</title>
        <authorList>
            <person name="Barrero R.A."/>
            <person name="Guerrero F.D."/>
            <person name="Moolhuijzen P."/>
            <person name="Goolsby J.A."/>
            <person name="Tidwell J."/>
            <person name="Bellgard S.E."/>
            <person name="Bellgard M.I."/>
        </authorList>
    </citation>
    <scope>NUCLEOTIDE SEQUENCE</scope>
    <source>
        <tissue evidence="1">Shoot tissue taken approximately 20 cm above the soil surface</tissue>
    </source>
</reference>
<name>A0A0A8Y5E5_ARUDO</name>
<dbReference type="AlphaFoldDB" id="A0A0A8Y5E5"/>
<proteinExistence type="predicted"/>